<keyword evidence="1" id="KW-0001">2Fe-2S</keyword>
<dbReference type="AlphaFoldDB" id="A0A0C2A6K0"/>
<organism evidence="8 9">
    <name type="scientific">Enhygromyxa salina</name>
    <dbReference type="NCBI Taxonomy" id="215803"/>
    <lineage>
        <taxon>Bacteria</taxon>
        <taxon>Pseudomonadati</taxon>
        <taxon>Myxococcota</taxon>
        <taxon>Polyangia</taxon>
        <taxon>Nannocystales</taxon>
        <taxon>Nannocystaceae</taxon>
        <taxon>Enhygromyxa</taxon>
    </lineage>
</organism>
<evidence type="ECO:0000256" key="2">
    <source>
        <dbReference type="ARBA" id="ARBA00022723"/>
    </source>
</evidence>
<comment type="cofactor">
    <cofactor evidence="6">
        <name>[2Fe-2S] cluster</name>
        <dbReference type="ChEBI" id="CHEBI:190135"/>
    </cofactor>
</comment>
<name>A0A0C2A6K0_9BACT</name>
<protein>
    <submittedName>
        <fullName evidence="8">Menaquinone-cytochrome C reductase iron-sulfur subunit</fullName>
    </submittedName>
</protein>
<dbReference type="Gene3D" id="2.102.10.10">
    <property type="entry name" value="Rieske [2Fe-2S] iron-sulphur domain"/>
    <property type="match status" value="1"/>
</dbReference>
<dbReference type="GO" id="GO:0016020">
    <property type="term" value="C:membrane"/>
    <property type="evidence" value="ECO:0007669"/>
    <property type="project" value="InterPro"/>
</dbReference>
<dbReference type="PROSITE" id="PS51296">
    <property type="entry name" value="RIESKE"/>
    <property type="match status" value="1"/>
</dbReference>
<comment type="caution">
    <text evidence="8">The sequence shown here is derived from an EMBL/GenBank/DDBJ whole genome shotgun (WGS) entry which is preliminary data.</text>
</comment>
<dbReference type="SUPFAM" id="SSF50022">
    <property type="entry name" value="ISP domain"/>
    <property type="match status" value="1"/>
</dbReference>
<evidence type="ECO:0000313" key="9">
    <source>
        <dbReference type="Proteomes" id="UP000031599"/>
    </source>
</evidence>
<evidence type="ECO:0000259" key="7">
    <source>
        <dbReference type="PROSITE" id="PS51296"/>
    </source>
</evidence>
<sequence length="161" mass="17295">MGVLGAGLAGVVVAPALRALLWPLAEGVTITSGGEDFVVVGKRDQFGETPIKVDIYADRVDAWNRTKNVKIGSAWVVVIEGKLHAFSSVCPHLGCAVDYDGATGKFKCPCHDSAFGLDGSHEEGPSPRGLDQLEFEQPKEGKLVAIRYERFKQGVEDKVKV</sequence>
<keyword evidence="4" id="KW-0411">Iron-sulfur</keyword>
<dbReference type="InterPro" id="IPR017941">
    <property type="entry name" value="Rieske_2Fe-2S"/>
</dbReference>
<keyword evidence="5" id="KW-1015">Disulfide bond</keyword>
<evidence type="ECO:0000313" key="8">
    <source>
        <dbReference type="EMBL" id="KIG19008.1"/>
    </source>
</evidence>
<dbReference type="CDD" id="cd03467">
    <property type="entry name" value="Rieske"/>
    <property type="match status" value="1"/>
</dbReference>
<keyword evidence="2" id="KW-0479">Metal-binding</keyword>
<gene>
    <name evidence="8" type="ORF">DB30_05912</name>
</gene>
<dbReference type="GO" id="GO:0046872">
    <property type="term" value="F:metal ion binding"/>
    <property type="evidence" value="ECO:0007669"/>
    <property type="project" value="UniProtKB-KW"/>
</dbReference>
<dbReference type="Pfam" id="PF00355">
    <property type="entry name" value="Rieske"/>
    <property type="match status" value="1"/>
</dbReference>
<accession>A0A0C2A6K0</accession>
<dbReference type="PANTHER" id="PTHR10134">
    <property type="entry name" value="CYTOCHROME B-C1 COMPLEX SUBUNIT RIESKE, MITOCHONDRIAL"/>
    <property type="match status" value="1"/>
</dbReference>
<feature type="domain" description="Rieske" evidence="7">
    <location>
        <begin position="80"/>
        <end position="144"/>
    </location>
</feature>
<dbReference type="InterPro" id="IPR036922">
    <property type="entry name" value="Rieske_2Fe-2S_sf"/>
</dbReference>
<dbReference type="GO" id="GO:0051537">
    <property type="term" value="F:2 iron, 2 sulfur cluster binding"/>
    <property type="evidence" value="ECO:0007669"/>
    <property type="project" value="UniProtKB-KW"/>
</dbReference>
<dbReference type="PRINTS" id="PR00162">
    <property type="entry name" value="RIESKE"/>
</dbReference>
<dbReference type="InterPro" id="IPR005805">
    <property type="entry name" value="Rieske_Fe-S_prot_C"/>
</dbReference>
<proteinExistence type="predicted"/>
<evidence type="ECO:0000256" key="5">
    <source>
        <dbReference type="ARBA" id="ARBA00023157"/>
    </source>
</evidence>
<evidence type="ECO:0000256" key="1">
    <source>
        <dbReference type="ARBA" id="ARBA00022714"/>
    </source>
</evidence>
<dbReference type="EMBL" id="JMCC02000006">
    <property type="protein sequence ID" value="KIG19008.1"/>
    <property type="molecule type" value="Genomic_DNA"/>
</dbReference>
<dbReference type="Proteomes" id="UP000031599">
    <property type="component" value="Unassembled WGS sequence"/>
</dbReference>
<dbReference type="InterPro" id="IPR014349">
    <property type="entry name" value="Rieske_Fe-S_prot"/>
</dbReference>
<reference evidence="8 9" key="1">
    <citation type="submission" date="2014-12" db="EMBL/GenBank/DDBJ databases">
        <title>Genome assembly of Enhygromyxa salina DSM 15201.</title>
        <authorList>
            <person name="Sharma G."/>
            <person name="Subramanian S."/>
        </authorList>
    </citation>
    <scope>NUCLEOTIDE SEQUENCE [LARGE SCALE GENOMIC DNA]</scope>
    <source>
        <strain evidence="8 9">DSM 15201</strain>
    </source>
</reference>
<evidence type="ECO:0000256" key="4">
    <source>
        <dbReference type="ARBA" id="ARBA00023014"/>
    </source>
</evidence>
<keyword evidence="3" id="KW-0408">Iron</keyword>
<evidence type="ECO:0000256" key="6">
    <source>
        <dbReference type="ARBA" id="ARBA00034078"/>
    </source>
</evidence>
<evidence type="ECO:0000256" key="3">
    <source>
        <dbReference type="ARBA" id="ARBA00023004"/>
    </source>
</evidence>